<evidence type="ECO:0008006" key="9">
    <source>
        <dbReference type="Google" id="ProtNLM"/>
    </source>
</evidence>
<gene>
    <name evidence="7" type="ORF">N0F65_010980</name>
</gene>
<dbReference type="Proteomes" id="UP001146120">
    <property type="component" value="Unassembled WGS sequence"/>
</dbReference>
<dbReference type="SUPFAM" id="SSF55347">
    <property type="entry name" value="Glyceraldehyde-3-phosphate dehydrogenase-like, C-terminal domain"/>
    <property type="match status" value="1"/>
</dbReference>
<sequence length="697" mass="76995">MDTSTTTAAPDAVIRAGLVGFGMACTVTHVFERSTSKSEVLEPRVTIVRSMEELLAAPIDLVIIATPTSLHVEQAKQAMLAKRHVVVDKPLCVTAAEAQALDDLAVEQGQRLPHRALAHRQRTTGEVTLYEAHYDRYRPTNYWTETSTPGGGVLYDLGAHLVDQALQLFGVPDAVQFVVEIQREGAENDASSSSTVLTRPARGVNGRHAREGVPSSLSTQGRFEKHGEDLQEATLCEGKTPANFADWGLEPAFTHGVLTKAADGAQERIESSRGSYEAFYANLADVIQSGAALRVHPREVVDQIRILESATPVNTISLRDYDMSQFASRHHTKHQRQCRCHFRTSAIMAQPNIIRAGLVGFGTACSIFHAPLLQSSPRFQVTHVFERSSSKSEVLEPRVIIVRSMEELLAAPIDLVVIATPTSLHFEQAKQAMLAKKHVVVDKPLCVTAAEAQALDDLAVEQGVVFSVFHNRRWDSDFLTVRSLIDSGRLGELTRYEAHFDRFRPTLKHYWKETAMPGAGMLYDLGAHLVDQALQLFGVPDAVQSVVEIQREGAENDDYFRLEFKYNARPNLHVILTAGMLVKESGPKFIVEGTQGRFEKYGEDVQEATLREGKTPANFADWGLEPASTHGMLTKAADGAQERIESSRGSYEAFYANLADVIQSGAALRVHPREVVDQIRILENAKTELKRNIRHVN</sequence>
<dbReference type="Pfam" id="PF02894">
    <property type="entry name" value="GFO_IDH_MocA_C"/>
    <property type="match status" value="1"/>
</dbReference>
<dbReference type="PANTHER" id="PTHR43708:SF5">
    <property type="entry name" value="CONSERVED EXPRESSED OXIDOREDUCTASE (EUROFUNG)-RELATED"/>
    <property type="match status" value="1"/>
</dbReference>
<evidence type="ECO:0000313" key="7">
    <source>
        <dbReference type="EMBL" id="DBA02508.1"/>
    </source>
</evidence>
<evidence type="ECO:0000256" key="3">
    <source>
        <dbReference type="SAM" id="MobiDB-lite"/>
    </source>
</evidence>
<dbReference type="Pfam" id="PF01408">
    <property type="entry name" value="GFO_IDH_MocA"/>
    <property type="match status" value="2"/>
</dbReference>
<dbReference type="AlphaFoldDB" id="A0AAV2ZBD2"/>
<feature type="domain" description="Gfo/Idh/MocA-like oxidoreductase C-terminal" evidence="5">
    <location>
        <begin position="482"/>
        <end position="685"/>
    </location>
</feature>
<dbReference type="SUPFAM" id="SSF51735">
    <property type="entry name" value="NAD(P)-binding Rossmann-fold domains"/>
    <property type="match status" value="2"/>
</dbReference>
<evidence type="ECO:0000259" key="6">
    <source>
        <dbReference type="Pfam" id="PF22725"/>
    </source>
</evidence>
<evidence type="ECO:0000313" key="8">
    <source>
        <dbReference type="Proteomes" id="UP001146120"/>
    </source>
</evidence>
<feature type="domain" description="Gfo/Idh/MocA-like oxidoreductase N-terminal" evidence="4">
    <location>
        <begin position="26"/>
        <end position="112"/>
    </location>
</feature>
<keyword evidence="2" id="KW-0560">Oxidoreductase</keyword>
<evidence type="ECO:0000256" key="1">
    <source>
        <dbReference type="ARBA" id="ARBA00010928"/>
    </source>
</evidence>
<dbReference type="EMBL" id="DAKRPA010000030">
    <property type="protein sequence ID" value="DBA02508.1"/>
    <property type="molecule type" value="Genomic_DNA"/>
</dbReference>
<reference evidence="7" key="2">
    <citation type="journal article" date="2023" name="Microbiol Resour">
        <title>Decontamination and Annotation of the Draft Genome Sequence of the Oomycete Lagenidium giganteum ARSEF 373.</title>
        <authorList>
            <person name="Morgan W.R."/>
            <person name="Tartar A."/>
        </authorList>
    </citation>
    <scope>NUCLEOTIDE SEQUENCE</scope>
    <source>
        <strain evidence="7">ARSEF 373</strain>
    </source>
</reference>
<dbReference type="Pfam" id="PF22725">
    <property type="entry name" value="GFO_IDH_MocA_C3"/>
    <property type="match status" value="1"/>
</dbReference>
<evidence type="ECO:0000256" key="2">
    <source>
        <dbReference type="ARBA" id="ARBA00023002"/>
    </source>
</evidence>
<dbReference type="GO" id="GO:0016491">
    <property type="term" value="F:oxidoreductase activity"/>
    <property type="evidence" value="ECO:0007669"/>
    <property type="project" value="UniProtKB-KW"/>
</dbReference>
<proteinExistence type="inferred from homology"/>
<evidence type="ECO:0000259" key="4">
    <source>
        <dbReference type="Pfam" id="PF01408"/>
    </source>
</evidence>
<dbReference type="InterPro" id="IPR036291">
    <property type="entry name" value="NAD(P)-bd_dom_sf"/>
</dbReference>
<evidence type="ECO:0000259" key="5">
    <source>
        <dbReference type="Pfam" id="PF02894"/>
    </source>
</evidence>
<feature type="domain" description="Gfo/Idh/MocA-like oxidoreductase N-terminal" evidence="4">
    <location>
        <begin position="354"/>
        <end position="470"/>
    </location>
</feature>
<dbReference type="InterPro" id="IPR004104">
    <property type="entry name" value="Gfo/Idh/MocA-like_OxRdtase_C"/>
</dbReference>
<keyword evidence="8" id="KW-1185">Reference proteome</keyword>
<name>A0AAV2ZBD2_9STRA</name>
<dbReference type="InterPro" id="IPR000683">
    <property type="entry name" value="Gfo/Idh/MocA-like_OxRdtase_N"/>
</dbReference>
<accession>A0AAV2ZBD2</accession>
<dbReference type="GO" id="GO:0000166">
    <property type="term" value="F:nucleotide binding"/>
    <property type="evidence" value="ECO:0007669"/>
    <property type="project" value="InterPro"/>
</dbReference>
<protein>
    <recommendedName>
        <fullName evidence="9">Oxidoreductase</fullName>
    </recommendedName>
</protein>
<organism evidence="7 8">
    <name type="scientific">Lagenidium giganteum</name>
    <dbReference type="NCBI Taxonomy" id="4803"/>
    <lineage>
        <taxon>Eukaryota</taxon>
        <taxon>Sar</taxon>
        <taxon>Stramenopiles</taxon>
        <taxon>Oomycota</taxon>
        <taxon>Peronosporomycetes</taxon>
        <taxon>Pythiales</taxon>
        <taxon>Pythiaceae</taxon>
    </lineage>
</organism>
<comment type="caution">
    <text evidence="7">The sequence shown here is derived from an EMBL/GenBank/DDBJ whole genome shotgun (WGS) entry which is preliminary data.</text>
</comment>
<dbReference type="InterPro" id="IPR051317">
    <property type="entry name" value="Gfo/Idh/MocA_oxidoreduct"/>
</dbReference>
<dbReference type="PANTHER" id="PTHR43708">
    <property type="entry name" value="CONSERVED EXPRESSED OXIDOREDUCTASE (EUROFUNG)"/>
    <property type="match status" value="1"/>
</dbReference>
<comment type="similarity">
    <text evidence="1">Belongs to the Gfo/Idh/MocA family.</text>
</comment>
<reference evidence="7" key="1">
    <citation type="submission" date="2022-11" db="EMBL/GenBank/DDBJ databases">
        <authorList>
            <person name="Morgan W.R."/>
            <person name="Tartar A."/>
        </authorList>
    </citation>
    <scope>NUCLEOTIDE SEQUENCE</scope>
    <source>
        <strain evidence="7">ARSEF 373</strain>
    </source>
</reference>
<dbReference type="Gene3D" id="3.30.360.10">
    <property type="entry name" value="Dihydrodipicolinate Reductase, domain 2"/>
    <property type="match status" value="2"/>
</dbReference>
<dbReference type="InterPro" id="IPR055170">
    <property type="entry name" value="GFO_IDH_MocA-like_dom"/>
</dbReference>
<feature type="domain" description="GFO/IDH/MocA-like oxidoreductase" evidence="6">
    <location>
        <begin position="122"/>
        <end position="194"/>
    </location>
</feature>
<feature type="region of interest" description="Disordered" evidence="3">
    <location>
        <begin position="188"/>
        <end position="222"/>
    </location>
</feature>
<dbReference type="Gene3D" id="3.40.50.720">
    <property type="entry name" value="NAD(P)-binding Rossmann-like Domain"/>
    <property type="match status" value="2"/>
</dbReference>